<name>A0A6G1PEN3_CHAAH</name>
<dbReference type="Proteomes" id="UP000503349">
    <property type="component" value="Chromosome 4"/>
</dbReference>
<reference evidence="2" key="2">
    <citation type="submission" date="2019-02" db="EMBL/GenBank/DDBJ databases">
        <title>Opniocepnalus argus Var Kimnra genome.</title>
        <authorList>
            <person name="Zhou C."/>
            <person name="Xiao S."/>
        </authorList>
    </citation>
    <scope>NUCLEOTIDE SEQUENCE [LARGE SCALE GENOMIC DNA]</scope>
</reference>
<sequence length="64" mass="7064">MTSSRICRETESSNQVLEESFHCVTSWHHPGLPALPSAAVKHQITDNISATELLQRGVEAFFPA</sequence>
<evidence type="ECO:0000313" key="1">
    <source>
        <dbReference type="EMBL" id="KAF3688669.1"/>
    </source>
</evidence>
<gene>
    <name evidence="1" type="ORF">EXN66_Car004341</name>
</gene>
<protein>
    <submittedName>
        <fullName evidence="1">Uncharacterized protein</fullName>
    </submittedName>
</protein>
<dbReference type="AlphaFoldDB" id="A0A6G1PEN3"/>
<organism evidence="1 2">
    <name type="scientific">Channa argus</name>
    <name type="common">Northern snakehead</name>
    <name type="synonym">Ophicephalus argus</name>
    <dbReference type="NCBI Taxonomy" id="215402"/>
    <lineage>
        <taxon>Eukaryota</taxon>
        <taxon>Metazoa</taxon>
        <taxon>Chordata</taxon>
        <taxon>Craniata</taxon>
        <taxon>Vertebrata</taxon>
        <taxon>Euteleostomi</taxon>
        <taxon>Actinopterygii</taxon>
        <taxon>Neopterygii</taxon>
        <taxon>Teleostei</taxon>
        <taxon>Neoteleostei</taxon>
        <taxon>Acanthomorphata</taxon>
        <taxon>Anabantaria</taxon>
        <taxon>Anabantiformes</taxon>
        <taxon>Channoidei</taxon>
        <taxon>Channidae</taxon>
        <taxon>Channa</taxon>
    </lineage>
</organism>
<accession>A0A6G1PEN3</accession>
<keyword evidence="2" id="KW-1185">Reference proteome</keyword>
<dbReference type="EMBL" id="CM015715">
    <property type="protein sequence ID" value="KAF3688669.1"/>
    <property type="molecule type" value="Genomic_DNA"/>
</dbReference>
<evidence type="ECO:0000313" key="2">
    <source>
        <dbReference type="Proteomes" id="UP000503349"/>
    </source>
</evidence>
<reference evidence="1 2" key="1">
    <citation type="submission" date="2019-02" db="EMBL/GenBank/DDBJ databases">
        <title>Opniocepnalus argus genome.</title>
        <authorList>
            <person name="Zhou C."/>
            <person name="Xiao S."/>
        </authorList>
    </citation>
    <scope>NUCLEOTIDE SEQUENCE [LARGE SCALE GENOMIC DNA]</scope>
    <source>
        <strain evidence="1">OARG1902GOOAL</strain>
        <tissue evidence="1">Muscle</tissue>
    </source>
</reference>
<proteinExistence type="predicted"/>